<reference evidence="1 2" key="1">
    <citation type="submission" date="2020-10" db="EMBL/GenBank/DDBJ databases">
        <title>The genome of sulfurovum sp.</title>
        <authorList>
            <person name="Xie S."/>
            <person name="Shao Z."/>
            <person name="Jiang L."/>
        </authorList>
    </citation>
    <scope>NUCLEOTIDE SEQUENCE [LARGE SCALE GENOMIC DNA]</scope>
    <source>
        <strain evidence="1 2">ST-419</strain>
    </source>
</reference>
<dbReference type="Proteomes" id="UP000595074">
    <property type="component" value="Chromosome"/>
</dbReference>
<protein>
    <recommendedName>
        <fullName evidence="3">RiboL-PSP-HEPN domain-containing protein</fullName>
    </recommendedName>
</protein>
<organism evidence="1 2">
    <name type="scientific">Sulfurovum indicum</name>
    <dbReference type="NCBI Taxonomy" id="2779528"/>
    <lineage>
        <taxon>Bacteria</taxon>
        <taxon>Pseudomonadati</taxon>
        <taxon>Campylobacterota</taxon>
        <taxon>Epsilonproteobacteria</taxon>
        <taxon>Campylobacterales</taxon>
        <taxon>Sulfurovaceae</taxon>
        <taxon>Sulfurovum</taxon>
    </lineage>
</organism>
<evidence type="ECO:0000313" key="2">
    <source>
        <dbReference type="Proteomes" id="UP000595074"/>
    </source>
</evidence>
<name>A0A7M1S0P0_9BACT</name>
<gene>
    <name evidence="1" type="ORF">IMZ28_05675</name>
</gene>
<keyword evidence="2" id="KW-1185">Reference proteome</keyword>
<dbReference type="KEGG" id="sinu:IMZ28_05675"/>
<dbReference type="AlphaFoldDB" id="A0A7M1S0P0"/>
<proteinExistence type="predicted"/>
<dbReference type="EMBL" id="CP063164">
    <property type="protein sequence ID" value="QOR60956.1"/>
    <property type="molecule type" value="Genomic_DNA"/>
</dbReference>
<evidence type="ECO:0000313" key="1">
    <source>
        <dbReference type="EMBL" id="QOR60956.1"/>
    </source>
</evidence>
<sequence>MEVYQVENNLSLSDSEIKRLVQEKVESYKNFSNLEQYAIFMGKAQILEFGLKGLLSIKYEFSFESIEKWTLGRVKNELEKKGLRQDFITLLSSVVTHRNHIAHEFLVNNSIVKSLGDFSDKKLYGDLFCAIYELEQIIIIYDWNEENNGWG</sequence>
<accession>A0A7M1S0P0</accession>
<evidence type="ECO:0008006" key="3">
    <source>
        <dbReference type="Google" id="ProtNLM"/>
    </source>
</evidence>